<protein>
    <submittedName>
        <fullName evidence="1">Squalene/phytoene synthase family protein</fullName>
    </submittedName>
</protein>
<gene>
    <name evidence="1" type="ORF">GV832_07955</name>
</gene>
<sequence length="247" mass="26913">MLADLVQRGDPDRFAATLAMPAALRERLWVLWAFNLEVARAPWVSTNPLIAEMRLQFWADVVEEATPRAHEVAGPLHEVMTATPALRPVLAKLIAARRLDIAREPFADSAFDAYLEDTAAGLLWAAALSCEAPPEAETAFRALGWAMGLANFLRALPELQARGWAALDMDPAALRLKAQEGLNHLAIARAQRAAMGRAAPVALVGWQAGGLLHLAEENPLRVGEGKLALSEFRKRGGLLWQAFTGRF</sequence>
<dbReference type="Pfam" id="PF00494">
    <property type="entry name" value="SQS_PSY"/>
    <property type="match status" value="1"/>
</dbReference>
<dbReference type="Proteomes" id="UP001193501">
    <property type="component" value="Unassembled WGS sequence"/>
</dbReference>
<evidence type="ECO:0000313" key="2">
    <source>
        <dbReference type="Proteomes" id="UP001193501"/>
    </source>
</evidence>
<dbReference type="EMBL" id="JAABNR010000006">
    <property type="protein sequence ID" value="NBZ87511.1"/>
    <property type="molecule type" value="Genomic_DNA"/>
</dbReference>
<evidence type="ECO:0000313" key="1">
    <source>
        <dbReference type="EMBL" id="NBZ87511.1"/>
    </source>
</evidence>
<keyword evidence="2" id="KW-1185">Reference proteome</keyword>
<dbReference type="Gene3D" id="1.10.600.10">
    <property type="entry name" value="Farnesyl Diphosphate Synthase"/>
    <property type="match status" value="1"/>
</dbReference>
<dbReference type="SUPFAM" id="SSF48576">
    <property type="entry name" value="Terpenoid synthases"/>
    <property type="match status" value="1"/>
</dbReference>
<dbReference type="InterPro" id="IPR002060">
    <property type="entry name" value="Squ/phyt_synthse"/>
</dbReference>
<comment type="caution">
    <text evidence="1">The sequence shown here is derived from an EMBL/GenBank/DDBJ whole genome shotgun (WGS) entry which is preliminary data.</text>
</comment>
<dbReference type="RefSeq" id="WP_168774321.1">
    <property type="nucleotide sequence ID" value="NZ_JAABNR010000006.1"/>
</dbReference>
<organism evidence="1 2">
    <name type="scientific">Stagnihabitans tardus</name>
    <dbReference type="NCBI Taxonomy" id="2699202"/>
    <lineage>
        <taxon>Bacteria</taxon>
        <taxon>Pseudomonadati</taxon>
        <taxon>Pseudomonadota</taxon>
        <taxon>Alphaproteobacteria</taxon>
        <taxon>Rhodobacterales</taxon>
        <taxon>Paracoccaceae</taxon>
        <taxon>Stagnihabitans</taxon>
    </lineage>
</organism>
<proteinExistence type="predicted"/>
<reference evidence="1" key="1">
    <citation type="submission" date="2020-01" db="EMBL/GenBank/DDBJ databases">
        <authorList>
            <person name="Chen W.-M."/>
        </authorList>
    </citation>
    <scope>NUCLEOTIDE SEQUENCE</scope>
    <source>
        <strain evidence="1">CYK-10</strain>
    </source>
</reference>
<name>A0AAE4Y7W1_9RHOB</name>
<dbReference type="AlphaFoldDB" id="A0AAE4Y7W1"/>
<accession>A0AAE4Y7W1</accession>
<dbReference type="InterPro" id="IPR008949">
    <property type="entry name" value="Isoprenoid_synthase_dom_sf"/>
</dbReference>